<name>A0A3E2VFS9_CLOIN</name>
<keyword evidence="3" id="KW-0804">Transcription</keyword>
<evidence type="ECO:0000313" key="7">
    <source>
        <dbReference type="Proteomes" id="UP000260025"/>
    </source>
</evidence>
<dbReference type="GO" id="GO:0006355">
    <property type="term" value="P:regulation of DNA-templated transcription"/>
    <property type="evidence" value="ECO:0007669"/>
    <property type="project" value="InterPro"/>
</dbReference>
<feature type="domain" description="HTH crp-type" evidence="5">
    <location>
        <begin position="149"/>
        <end position="213"/>
    </location>
</feature>
<evidence type="ECO:0000259" key="4">
    <source>
        <dbReference type="Pfam" id="PF00027"/>
    </source>
</evidence>
<dbReference type="Pfam" id="PF00027">
    <property type="entry name" value="cNMP_binding"/>
    <property type="match status" value="1"/>
</dbReference>
<keyword evidence="1" id="KW-0805">Transcription regulation</keyword>
<dbReference type="Pfam" id="PF13545">
    <property type="entry name" value="HTH_Crp_2"/>
    <property type="match status" value="1"/>
</dbReference>
<evidence type="ECO:0000256" key="2">
    <source>
        <dbReference type="ARBA" id="ARBA00023125"/>
    </source>
</evidence>
<evidence type="ECO:0000313" key="6">
    <source>
        <dbReference type="EMBL" id="RGC09486.1"/>
    </source>
</evidence>
<evidence type="ECO:0000256" key="1">
    <source>
        <dbReference type="ARBA" id="ARBA00023015"/>
    </source>
</evidence>
<reference evidence="6 7" key="1">
    <citation type="submission" date="2018-08" db="EMBL/GenBank/DDBJ databases">
        <title>A genome reference for cultivated species of the human gut microbiota.</title>
        <authorList>
            <person name="Zou Y."/>
            <person name="Xue W."/>
            <person name="Luo G."/>
        </authorList>
    </citation>
    <scope>NUCLEOTIDE SEQUENCE [LARGE SCALE GENOMIC DNA]</scope>
    <source>
        <strain evidence="6 7">OF01-2LB</strain>
    </source>
</reference>
<dbReference type="InterPro" id="IPR000595">
    <property type="entry name" value="cNMP-bd_dom"/>
</dbReference>
<organism evidence="6 7">
    <name type="scientific">Clostridium innocuum</name>
    <dbReference type="NCBI Taxonomy" id="1522"/>
    <lineage>
        <taxon>Bacteria</taxon>
        <taxon>Bacillati</taxon>
        <taxon>Bacillota</taxon>
        <taxon>Clostridia</taxon>
        <taxon>Eubacteriales</taxon>
        <taxon>Clostridiaceae</taxon>
        <taxon>Clostridium</taxon>
    </lineage>
</organism>
<proteinExistence type="predicted"/>
<dbReference type="SUPFAM" id="SSF51206">
    <property type="entry name" value="cAMP-binding domain-like"/>
    <property type="match status" value="1"/>
</dbReference>
<dbReference type="InterPro" id="IPR012318">
    <property type="entry name" value="HTH_CRP"/>
</dbReference>
<dbReference type="RefSeq" id="WP_117444889.1">
    <property type="nucleotide sequence ID" value="NZ_JAJFEN010000074.1"/>
</dbReference>
<dbReference type="Proteomes" id="UP000260025">
    <property type="component" value="Unassembled WGS sequence"/>
</dbReference>
<dbReference type="CDD" id="cd00038">
    <property type="entry name" value="CAP_ED"/>
    <property type="match status" value="1"/>
</dbReference>
<dbReference type="EMBL" id="QVEV01000058">
    <property type="protein sequence ID" value="RGC09486.1"/>
    <property type="molecule type" value="Genomic_DNA"/>
</dbReference>
<sequence>MEKTAAAYIRKYGLDQILEEQHQSMLELKIYKRRDILLHADAKLQHLLFLVKGKAKTSYISANGQTILHSFLYPLSILGEVELWKQMPVLNEVEALCEVIVLQLPLVRCERSLRQDVRFLQYLVSELSEKLKNSNRNASISLSYPVENRLASYLMAVCEQEEFKEDHGEVSSLIGCSYRQLQRCLAQFCEQGLLCKCEKGVYRINNRKQLQALGRDIYGGIAS</sequence>
<dbReference type="SUPFAM" id="SSF46785">
    <property type="entry name" value="Winged helix' DNA-binding domain"/>
    <property type="match status" value="1"/>
</dbReference>
<dbReference type="GO" id="GO:0003677">
    <property type="term" value="F:DNA binding"/>
    <property type="evidence" value="ECO:0007669"/>
    <property type="project" value="UniProtKB-KW"/>
</dbReference>
<comment type="caution">
    <text evidence="6">The sequence shown here is derived from an EMBL/GenBank/DDBJ whole genome shotgun (WGS) entry which is preliminary data.</text>
</comment>
<protein>
    <submittedName>
        <fullName evidence="6">Cyclic nucleotide-binding protein</fullName>
    </submittedName>
</protein>
<gene>
    <name evidence="6" type="ORF">DXA38_21055</name>
</gene>
<dbReference type="InterPro" id="IPR018490">
    <property type="entry name" value="cNMP-bd_dom_sf"/>
</dbReference>
<dbReference type="InterPro" id="IPR036390">
    <property type="entry name" value="WH_DNA-bd_sf"/>
</dbReference>
<dbReference type="AlphaFoldDB" id="A0A3E2VFS9"/>
<feature type="domain" description="Cyclic nucleotide-binding" evidence="4">
    <location>
        <begin position="30"/>
        <end position="112"/>
    </location>
</feature>
<dbReference type="InterPro" id="IPR014710">
    <property type="entry name" value="RmlC-like_jellyroll"/>
</dbReference>
<dbReference type="Gene3D" id="2.60.120.10">
    <property type="entry name" value="Jelly Rolls"/>
    <property type="match status" value="1"/>
</dbReference>
<keyword evidence="2" id="KW-0238">DNA-binding</keyword>
<accession>A0A3E2VFS9</accession>
<evidence type="ECO:0000256" key="3">
    <source>
        <dbReference type="ARBA" id="ARBA00023163"/>
    </source>
</evidence>
<dbReference type="OrthoDB" id="581021at2"/>
<evidence type="ECO:0000259" key="5">
    <source>
        <dbReference type="Pfam" id="PF13545"/>
    </source>
</evidence>